<dbReference type="Gene3D" id="3.40.960.10">
    <property type="entry name" value="VSR Endonuclease"/>
    <property type="match status" value="1"/>
</dbReference>
<organism evidence="2 3">
    <name type="scientific">Brachybacterium nesterenkovii</name>
    <dbReference type="NCBI Taxonomy" id="47847"/>
    <lineage>
        <taxon>Bacteria</taxon>
        <taxon>Bacillati</taxon>
        <taxon>Actinomycetota</taxon>
        <taxon>Actinomycetes</taxon>
        <taxon>Micrococcales</taxon>
        <taxon>Dermabacteraceae</taxon>
        <taxon>Brachybacterium</taxon>
    </lineage>
</organism>
<dbReference type="SUPFAM" id="SSF52980">
    <property type="entry name" value="Restriction endonuclease-like"/>
    <property type="match status" value="1"/>
</dbReference>
<dbReference type="Proteomes" id="UP000195981">
    <property type="component" value="Unassembled WGS sequence"/>
</dbReference>
<feature type="domain" description="DUF559" evidence="1">
    <location>
        <begin position="218"/>
        <end position="270"/>
    </location>
</feature>
<dbReference type="InterPro" id="IPR011335">
    <property type="entry name" value="Restrct_endonuc-II-like"/>
</dbReference>
<dbReference type="Pfam" id="PF04480">
    <property type="entry name" value="DUF559"/>
    <property type="match status" value="1"/>
</dbReference>
<evidence type="ECO:0000259" key="1">
    <source>
        <dbReference type="Pfam" id="PF04480"/>
    </source>
</evidence>
<dbReference type="AlphaFoldDB" id="A0A1X6WUT9"/>
<dbReference type="InterPro" id="IPR007569">
    <property type="entry name" value="DUF559"/>
</dbReference>
<proteinExistence type="predicted"/>
<gene>
    <name evidence="2" type="ORF">FM110_02990</name>
</gene>
<sequence length="285" mass="31833">MYTRADLLERGAHSRLFTSGTLLRVLPGCYTRADAPASLHEIARVLQVRRMPGATISHESAAELLGLPLPMHLTRAGGALIHCRSGAGGRVRRGRLVHAHPSDPPLRYRVRGLLVSHPVVVLQELTARMTHNERVIALDALAGRGTAIPQMPLARIREVAADLQGRGAQRVRDAAGDARERVWSPMETRTRLLLVRAGYPEPTPNLEVRDPLTGSLVILDLAFPVLRVAIEYDGDQHRVDRAQWRRDRHKDEMLHRLGWVILRITADDLRVPDAFFLRLSAALER</sequence>
<keyword evidence="3" id="KW-1185">Reference proteome</keyword>
<dbReference type="EMBL" id="FWFG01000027">
    <property type="protein sequence ID" value="SLM89102.1"/>
    <property type="molecule type" value="Genomic_DNA"/>
</dbReference>
<protein>
    <recommendedName>
        <fullName evidence="1">DUF559 domain-containing protein</fullName>
    </recommendedName>
</protein>
<accession>A0A1X6WUT9</accession>
<reference evidence="2 3" key="1">
    <citation type="submission" date="2017-02" db="EMBL/GenBank/DDBJ databases">
        <authorList>
            <person name="Peterson S.W."/>
        </authorList>
    </citation>
    <scope>NUCLEOTIDE SEQUENCE [LARGE SCALE GENOMIC DNA]</scope>
    <source>
        <strain evidence="2 3">CIP104813</strain>
    </source>
</reference>
<evidence type="ECO:0000313" key="2">
    <source>
        <dbReference type="EMBL" id="SLM89102.1"/>
    </source>
</evidence>
<name>A0A1X6WUT9_9MICO</name>
<evidence type="ECO:0000313" key="3">
    <source>
        <dbReference type="Proteomes" id="UP000195981"/>
    </source>
</evidence>